<dbReference type="InterPro" id="IPR004358">
    <property type="entry name" value="Sig_transdc_His_kin-like_C"/>
</dbReference>
<dbReference type="SMART" id="SM00387">
    <property type="entry name" value="HATPase_c"/>
    <property type="match status" value="1"/>
</dbReference>
<evidence type="ECO:0000256" key="3">
    <source>
        <dbReference type="ARBA" id="ARBA00012438"/>
    </source>
</evidence>
<keyword evidence="4" id="KW-0597">Phosphoprotein</keyword>
<name>A0ABW5XIW6_9MICO</name>
<dbReference type="PRINTS" id="PR00344">
    <property type="entry name" value="BCTRLSENSOR"/>
</dbReference>
<dbReference type="Proteomes" id="UP001597391">
    <property type="component" value="Unassembled WGS sequence"/>
</dbReference>
<keyword evidence="8 11" id="KW-1133">Transmembrane helix</keyword>
<evidence type="ECO:0000256" key="5">
    <source>
        <dbReference type="ARBA" id="ARBA00022679"/>
    </source>
</evidence>
<dbReference type="Gene3D" id="3.30.565.10">
    <property type="entry name" value="Histidine kinase-like ATPase, C-terminal domain"/>
    <property type="match status" value="1"/>
</dbReference>
<organism evidence="14 15">
    <name type="scientific">Populibacterium corticicola</name>
    <dbReference type="NCBI Taxonomy" id="1812826"/>
    <lineage>
        <taxon>Bacteria</taxon>
        <taxon>Bacillati</taxon>
        <taxon>Actinomycetota</taxon>
        <taxon>Actinomycetes</taxon>
        <taxon>Micrococcales</taxon>
        <taxon>Jonesiaceae</taxon>
        <taxon>Populibacterium</taxon>
    </lineage>
</organism>
<keyword evidence="7 14" id="KW-0418">Kinase</keyword>
<dbReference type="PANTHER" id="PTHR45436">
    <property type="entry name" value="SENSOR HISTIDINE KINASE YKOH"/>
    <property type="match status" value="1"/>
</dbReference>
<feature type="transmembrane region" description="Helical" evidence="11">
    <location>
        <begin position="173"/>
        <end position="194"/>
    </location>
</feature>
<dbReference type="SUPFAM" id="SSF158472">
    <property type="entry name" value="HAMP domain-like"/>
    <property type="match status" value="1"/>
</dbReference>
<dbReference type="EC" id="2.7.13.3" evidence="3"/>
<evidence type="ECO:0000256" key="4">
    <source>
        <dbReference type="ARBA" id="ARBA00022553"/>
    </source>
</evidence>
<evidence type="ECO:0000259" key="12">
    <source>
        <dbReference type="PROSITE" id="PS50109"/>
    </source>
</evidence>
<evidence type="ECO:0000256" key="9">
    <source>
        <dbReference type="ARBA" id="ARBA00023012"/>
    </source>
</evidence>
<dbReference type="PROSITE" id="PS50109">
    <property type="entry name" value="HIS_KIN"/>
    <property type="match status" value="1"/>
</dbReference>
<dbReference type="SUPFAM" id="SSF47384">
    <property type="entry name" value="Homodimeric domain of signal transducing histidine kinase"/>
    <property type="match status" value="1"/>
</dbReference>
<evidence type="ECO:0000256" key="2">
    <source>
        <dbReference type="ARBA" id="ARBA00004236"/>
    </source>
</evidence>
<reference evidence="15" key="1">
    <citation type="journal article" date="2019" name="Int. J. Syst. Evol. Microbiol.">
        <title>The Global Catalogue of Microorganisms (GCM) 10K type strain sequencing project: providing services to taxonomists for standard genome sequencing and annotation.</title>
        <authorList>
            <consortium name="The Broad Institute Genomics Platform"/>
            <consortium name="The Broad Institute Genome Sequencing Center for Infectious Disease"/>
            <person name="Wu L."/>
            <person name="Ma J."/>
        </authorList>
    </citation>
    <scope>NUCLEOTIDE SEQUENCE [LARGE SCALE GENOMIC DNA]</scope>
    <source>
        <strain evidence="15">KCTC 33576</strain>
    </source>
</reference>
<dbReference type="InterPro" id="IPR050428">
    <property type="entry name" value="TCS_sensor_his_kinase"/>
</dbReference>
<dbReference type="PANTHER" id="PTHR45436:SF5">
    <property type="entry name" value="SENSOR HISTIDINE KINASE TRCS"/>
    <property type="match status" value="1"/>
</dbReference>
<dbReference type="EMBL" id="JBHUOP010000010">
    <property type="protein sequence ID" value="MFD2841802.1"/>
    <property type="molecule type" value="Genomic_DNA"/>
</dbReference>
<evidence type="ECO:0000256" key="7">
    <source>
        <dbReference type="ARBA" id="ARBA00022777"/>
    </source>
</evidence>
<evidence type="ECO:0000256" key="10">
    <source>
        <dbReference type="ARBA" id="ARBA00023136"/>
    </source>
</evidence>
<dbReference type="SMART" id="SM00388">
    <property type="entry name" value="HisKA"/>
    <property type="match status" value="1"/>
</dbReference>
<evidence type="ECO:0000313" key="14">
    <source>
        <dbReference type="EMBL" id="MFD2841802.1"/>
    </source>
</evidence>
<sequence length="491" mass="54382">MRLSTKLSLLIMSVLFAGLLIASVLTATLLQSSLIKQVDDDLWNTYSSIALRVLVEGTQSETDQADSDYLLPSDYYMAFRTTTPNKIHPWYTPDTNAEHGTPDLTQYIPSDLQGYEDDVFRSPFTTISFNGHTQWRVLVREVTDRRYPDRNGYVYIALPLTESRMLIHQIQRALLISAMFITATGGVVGLVAVIRSLRPLTRIEQTAAEIANGDLTQRVPQSPRGTEIGSLAQSLNSMLTQLEAAFVERERSEQRMRRFVSDASHELRTPLATIRGYGELYRMGALESQDALDDTMRRIEDSATRMATLVDDLLHLARLDEGRELRREHVDLAVLALDATSDLHALDPSRSVRLVECEVPTTATEVIGDEDRLRQVFANLVGNISRHTPQGTPVEVALGSIADDTGRSMVVVEFRDHGPGVDPDHVERIFERFYRVDSSRNRKSGGSGLGLAIVAAIIHAHDGLISVDETPGGGLTVRVVLPAAPPQPEDS</sequence>
<keyword evidence="15" id="KW-1185">Reference proteome</keyword>
<evidence type="ECO:0000313" key="15">
    <source>
        <dbReference type="Proteomes" id="UP001597391"/>
    </source>
</evidence>
<dbReference type="Pfam" id="PF00672">
    <property type="entry name" value="HAMP"/>
    <property type="match status" value="1"/>
</dbReference>
<comment type="catalytic activity">
    <reaction evidence="1">
        <text>ATP + protein L-histidine = ADP + protein N-phospho-L-histidine.</text>
        <dbReference type="EC" id="2.7.13.3"/>
    </reaction>
</comment>
<dbReference type="InterPro" id="IPR003594">
    <property type="entry name" value="HATPase_dom"/>
</dbReference>
<dbReference type="CDD" id="cd06225">
    <property type="entry name" value="HAMP"/>
    <property type="match status" value="1"/>
</dbReference>
<feature type="domain" description="HAMP" evidence="13">
    <location>
        <begin position="194"/>
        <end position="247"/>
    </location>
</feature>
<proteinExistence type="predicted"/>
<keyword evidence="5" id="KW-0808">Transferase</keyword>
<dbReference type="SMART" id="SM00304">
    <property type="entry name" value="HAMP"/>
    <property type="match status" value="1"/>
</dbReference>
<keyword evidence="10 11" id="KW-0472">Membrane</keyword>
<dbReference type="InterPro" id="IPR003661">
    <property type="entry name" value="HisK_dim/P_dom"/>
</dbReference>
<dbReference type="Pfam" id="PF00512">
    <property type="entry name" value="HisKA"/>
    <property type="match status" value="1"/>
</dbReference>
<comment type="caution">
    <text evidence="14">The sequence shown here is derived from an EMBL/GenBank/DDBJ whole genome shotgun (WGS) entry which is preliminary data.</text>
</comment>
<evidence type="ECO:0000256" key="11">
    <source>
        <dbReference type="SAM" id="Phobius"/>
    </source>
</evidence>
<dbReference type="InterPro" id="IPR003660">
    <property type="entry name" value="HAMP_dom"/>
</dbReference>
<evidence type="ECO:0000256" key="8">
    <source>
        <dbReference type="ARBA" id="ARBA00022989"/>
    </source>
</evidence>
<dbReference type="RefSeq" id="WP_377468199.1">
    <property type="nucleotide sequence ID" value="NZ_JBHUOP010000010.1"/>
</dbReference>
<dbReference type="CDD" id="cd00082">
    <property type="entry name" value="HisKA"/>
    <property type="match status" value="1"/>
</dbReference>
<gene>
    <name evidence="14" type="ORF">ACFSYH_14670</name>
</gene>
<keyword evidence="6 11" id="KW-0812">Transmembrane</keyword>
<dbReference type="PROSITE" id="PS50885">
    <property type="entry name" value="HAMP"/>
    <property type="match status" value="1"/>
</dbReference>
<dbReference type="Gene3D" id="1.10.287.130">
    <property type="match status" value="1"/>
</dbReference>
<evidence type="ECO:0000259" key="13">
    <source>
        <dbReference type="PROSITE" id="PS50885"/>
    </source>
</evidence>
<dbReference type="InterPro" id="IPR036890">
    <property type="entry name" value="HATPase_C_sf"/>
</dbReference>
<dbReference type="Gene3D" id="6.10.340.10">
    <property type="match status" value="1"/>
</dbReference>
<keyword evidence="9" id="KW-0902">Two-component regulatory system</keyword>
<feature type="domain" description="Histidine kinase" evidence="12">
    <location>
        <begin position="262"/>
        <end position="485"/>
    </location>
</feature>
<accession>A0ABW5XIW6</accession>
<dbReference type="InterPro" id="IPR036097">
    <property type="entry name" value="HisK_dim/P_sf"/>
</dbReference>
<evidence type="ECO:0000256" key="6">
    <source>
        <dbReference type="ARBA" id="ARBA00022692"/>
    </source>
</evidence>
<evidence type="ECO:0000256" key="1">
    <source>
        <dbReference type="ARBA" id="ARBA00000085"/>
    </source>
</evidence>
<dbReference type="SUPFAM" id="SSF55874">
    <property type="entry name" value="ATPase domain of HSP90 chaperone/DNA topoisomerase II/histidine kinase"/>
    <property type="match status" value="1"/>
</dbReference>
<protein>
    <recommendedName>
        <fullName evidence="3">histidine kinase</fullName>
        <ecNumber evidence="3">2.7.13.3</ecNumber>
    </recommendedName>
</protein>
<dbReference type="GO" id="GO:0016301">
    <property type="term" value="F:kinase activity"/>
    <property type="evidence" value="ECO:0007669"/>
    <property type="project" value="UniProtKB-KW"/>
</dbReference>
<dbReference type="Pfam" id="PF02518">
    <property type="entry name" value="HATPase_c"/>
    <property type="match status" value="1"/>
</dbReference>
<comment type="subcellular location">
    <subcellularLocation>
        <location evidence="2">Cell membrane</location>
    </subcellularLocation>
</comment>
<dbReference type="InterPro" id="IPR005467">
    <property type="entry name" value="His_kinase_dom"/>
</dbReference>